<evidence type="ECO:0000256" key="10">
    <source>
        <dbReference type="PIRSR" id="PIRSR000362-2"/>
    </source>
</evidence>
<dbReference type="InterPro" id="IPR055275">
    <property type="entry name" value="Ferredox_Rdtase"/>
</dbReference>
<evidence type="ECO:0000313" key="13">
    <source>
        <dbReference type="Proteomes" id="UP000198348"/>
    </source>
</evidence>
<feature type="domain" description="FAD/NAD(P)-binding" evidence="11">
    <location>
        <begin position="17"/>
        <end position="174"/>
    </location>
</feature>
<evidence type="ECO:0000256" key="8">
    <source>
        <dbReference type="ARBA" id="ARBA00047776"/>
    </source>
</evidence>
<dbReference type="SUPFAM" id="SSF51971">
    <property type="entry name" value="Nucleotide-binding domain"/>
    <property type="match status" value="2"/>
</dbReference>
<feature type="binding site" evidence="10">
    <location>
        <begin position="204"/>
        <end position="205"/>
    </location>
    <ligand>
        <name>NADP(+)</name>
        <dbReference type="ChEBI" id="CHEBI:58349"/>
    </ligand>
</feature>
<feature type="binding site" evidence="9">
    <location>
        <position position="89"/>
    </location>
    <ligand>
        <name>FAD</name>
        <dbReference type="ChEBI" id="CHEBI:57692"/>
    </ligand>
</feature>
<dbReference type="Gene3D" id="3.40.50.720">
    <property type="entry name" value="NAD(P)-binding Rossmann-like Domain"/>
    <property type="match status" value="1"/>
</dbReference>
<keyword evidence="6 10" id="KW-0521">NADP</keyword>
<evidence type="ECO:0000256" key="2">
    <source>
        <dbReference type="ARBA" id="ARBA00008312"/>
    </source>
</evidence>
<protein>
    <recommendedName>
        <fullName evidence="3">ferredoxin--NADP(+) reductase</fullName>
        <ecNumber evidence="3">1.18.1.2</ecNumber>
    </recommendedName>
</protein>
<evidence type="ECO:0000313" key="12">
    <source>
        <dbReference type="EMBL" id="SNR53110.1"/>
    </source>
</evidence>
<evidence type="ECO:0000256" key="1">
    <source>
        <dbReference type="ARBA" id="ARBA00001974"/>
    </source>
</evidence>
<evidence type="ECO:0000256" key="9">
    <source>
        <dbReference type="PIRSR" id="PIRSR000362-1"/>
    </source>
</evidence>
<dbReference type="Proteomes" id="UP000198348">
    <property type="component" value="Unassembled WGS sequence"/>
</dbReference>
<feature type="binding site" evidence="9">
    <location>
        <position position="361"/>
    </location>
    <ligand>
        <name>FAD</name>
        <dbReference type="ChEBI" id="CHEBI:57692"/>
    </ligand>
</feature>
<accession>A0A238X362</accession>
<keyword evidence="5 9" id="KW-0274">FAD</keyword>
<dbReference type="GO" id="GO:0004324">
    <property type="term" value="F:ferredoxin-NADP+ reductase activity"/>
    <property type="evidence" value="ECO:0007669"/>
    <property type="project" value="UniProtKB-EC"/>
</dbReference>
<dbReference type="PANTHER" id="PTHR48467">
    <property type="entry name" value="GLUTAMATE SYNTHASE 1 [NADH], CHLOROPLASTIC-LIKE"/>
    <property type="match status" value="1"/>
</dbReference>
<dbReference type="PANTHER" id="PTHR48467:SF1">
    <property type="entry name" value="GLUTAMATE SYNTHASE 1 [NADH], CHLOROPLASTIC-LIKE"/>
    <property type="match status" value="1"/>
</dbReference>
<comment type="cofactor">
    <cofactor evidence="1 9">
        <name>FAD</name>
        <dbReference type="ChEBI" id="CHEBI:57692"/>
    </cofactor>
</comment>
<dbReference type="PIRSF" id="PIRSF000362">
    <property type="entry name" value="FNR"/>
    <property type="match status" value="1"/>
</dbReference>
<proteinExistence type="inferred from homology"/>
<dbReference type="AlphaFoldDB" id="A0A238X362"/>
<feature type="binding site" evidence="9">
    <location>
        <begin position="368"/>
        <end position="370"/>
    </location>
    <ligand>
        <name>FAD</name>
        <dbReference type="ChEBI" id="CHEBI:57692"/>
    </ligand>
</feature>
<sequence length="467" mass="50241">MATNHHAHGTGTDRVGRVAVIGAGPAGLYTTRALVDGGATVDVFDRLPAPFGLVRYGVAPDHPRMKTVATVLQSPCATGAATYIGNVEVGSDVTLDQLRRSYHAVVYATGCPRDRALRIPGEGVAGSIGAGRLVGWYCGHPDNVGHAPPLDHDGAVVIGAGNVALDVARMLARSSGELQGTDVPDAVLKSLAASRVQDIHVLIRRGPHEAKFTPAELRQLGELGNADVTVHDDGVLAYTDVSDLDLRQRQNLQIMREWTARAPRATRRRIHLRFFRSPVELRGHQRLRQVVTERTRLELDRVVPAGRGETISAGLAVRAIGYQADPIEGLPFDHITGTVPNEAGRVLRDGAPEPGLYVAGWLKRGPTGVIGTNKADGARTASEVLADLPRLPAPPQPDTDALLYRLECNGVRYTDWNGWLRLNVEEQRLGSCRGADRVKIAERQRILGIARPPLTRSNDNGAPLCIS</sequence>
<keyword evidence="13" id="KW-1185">Reference proteome</keyword>
<feature type="binding site" evidence="9">
    <location>
        <position position="53"/>
    </location>
    <ligand>
        <name>FAD</name>
        <dbReference type="ChEBI" id="CHEBI:57692"/>
    </ligand>
</feature>
<name>A0A238X362_9PSEU</name>
<evidence type="ECO:0000256" key="3">
    <source>
        <dbReference type="ARBA" id="ARBA00013223"/>
    </source>
</evidence>
<feature type="binding site" evidence="9">
    <location>
        <position position="26"/>
    </location>
    <ligand>
        <name>FAD</name>
        <dbReference type="ChEBI" id="CHEBI:57692"/>
    </ligand>
</feature>
<evidence type="ECO:0000256" key="4">
    <source>
        <dbReference type="ARBA" id="ARBA00022630"/>
    </source>
</evidence>
<evidence type="ECO:0000256" key="6">
    <source>
        <dbReference type="ARBA" id="ARBA00022857"/>
    </source>
</evidence>
<dbReference type="InterPro" id="IPR021163">
    <property type="entry name" value="Ferredox_Rdtase_adrenod"/>
</dbReference>
<keyword evidence="7" id="KW-0560">Oxidoreductase</keyword>
<dbReference type="OrthoDB" id="289202at2"/>
<dbReference type="Gene3D" id="3.50.50.60">
    <property type="entry name" value="FAD/NAD(P)-binding domain"/>
    <property type="match status" value="1"/>
</dbReference>
<feature type="binding site" evidence="10">
    <location>
        <position position="368"/>
    </location>
    <ligand>
        <name>NADP(+)</name>
        <dbReference type="ChEBI" id="CHEBI:58349"/>
    </ligand>
</feature>
<feature type="binding site" evidence="10">
    <location>
        <position position="216"/>
    </location>
    <ligand>
        <name>NADP(+)</name>
        <dbReference type="ChEBI" id="CHEBI:58349"/>
    </ligand>
</feature>
<dbReference type="EMBL" id="FZNW01000009">
    <property type="protein sequence ID" value="SNR53110.1"/>
    <property type="molecule type" value="Genomic_DNA"/>
</dbReference>
<evidence type="ECO:0000256" key="5">
    <source>
        <dbReference type="ARBA" id="ARBA00022827"/>
    </source>
</evidence>
<evidence type="ECO:0000259" key="11">
    <source>
        <dbReference type="Pfam" id="PF07992"/>
    </source>
</evidence>
<dbReference type="InterPro" id="IPR036188">
    <property type="entry name" value="FAD/NAD-bd_sf"/>
</dbReference>
<dbReference type="RefSeq" id="WP_089301414.1">
    <property type="nucleotide sequence ID" value="NZ_FZNW01000009.1"/>
</dbReference>
<organism evidence="12 13">
    <name type="scientific">Haloechinothrix alba</name>
    <dbReference type="NCBI Taxonomy" id="664784"/>
    <lineage>
        <taxon>Bacteria</taxon>
        <taxon>Bacillati</taxon>
        <taxon>Actinomycetota</taxon>
        <taxon>Actinomycetes</taxon>
        <taxon>Pseudonocardiales</taxon>
        <taxon>Pseudonocardiaceae</taxon>
        <taxon>Haloechinothrix</taxon>
    </lineage>
</organism>
<reference evidence="12 13" key="1">
    <citation type="submission" date="2017-06" db="EMBL/GenBank/DDBJ databases">
        <authorList>
            <person name="Kim H.J."/>
            <person name="Triplett B.A."/>
        </authorList>
    </citation>
    <scope>NUCLEOTIDE SEQUENCE [LARGE SCALE GENOMIC DNA]</scope>
    <source>
        <strain evidence="12 13">DSM 45207</strain>
    </source>
</reference>
<comment type="similarity">
    <text evidence="2">Belongs to the ferredoxin--NADP reductase type 1 family.</text>
</comment>
<keyword evidence="4" id="KW-0285">Flavoprotein</keyword>
<evidence type="ECO:0000256" key="7">
    <source>
        <dbReference type="ARBA" id="ARBA00023002"/>
    </source>
</evidence>
<dbReference type="Pfam" id="PF07992">
    <property type="entry name" value="Pyr_redox_2"/>
    <property type="match status" value="1"/>
</dbReference>
<gene>
    <name evidence="12" type="ORF">SAMN06265360_1093</name>
</gene>
<dbReference type="EC" id="1.18.1.2" evidence="3"/>
<dbReference type="PRINTS" id="PR00419">
    <property type="entry name" value="ADXRDTASE"/>
</dbReference>
<comment type="catalytic activity">
    <reaction evidence="8">
        <text>2 reduced [2Fe-2S]-[ferredoxin] + NADP(+) + H(+) = 2 oxidized [2Fe-2S]-[ferredoxin] + NADPH</text>
        <dbReference type="Rhea" id="RHEA:20125"/>
        <dbReference type="Rhea" id="RHEA-COMP:10000"/>
        <dbReference type="Rhea" id="RHEA-COMP:10001"/>
        <dbReference type="ChEBI" id="CHEBI:15378"/>
        <dbReference type="ChEBI" id="CHEBI:33737"/>
        <dbReference type="ChEBI" id="CHEBI:33738"/>
        <dbReference type="ChEBI" id="CHEBI:57783"/>
        <dbReference type="ChEBI" id="CHEBI:58349"/>
        <dbReference type="EC" id="1.18.1.2"/>
    </reaction>
</comment>
<dbReference type="InterPro" id="IPR023753">
    <property type="entry name" value="FAD/NAD-binding_dom"/>
</dbReference>